<dbReference type="InterPro" id="IPR012675">
    <property type="entry name" value="Beta-grasp_dom_sf"/>
</dbReference>
<feature type="domain" description="YchF C-terminal" evidence="1">
    <location>
        <begin position="2"/>
        <end position="41"/>
    </location>
</feature>
<name>A0A1V5M7J5_UNCT6</name>
<organism evidence="2">
    <name type="scientific">candidate division TA06 bacterium ADurb.Bin417</name>
    <dbReference type="NCBI Taxonomy" id="1852828"/>
    <lineage>
        <taxon>Bacteria</taxon>
        <taxon>Bacteria division TA06</taxon>
    </lineage>
</organism>
<protein>
    <submittedName>
        <fullName evidence="2">GTP-binding protein YchF</fullName>
    </submittedName>
</protein>
<dbReference type="AlphaFoldDB" id="A0A1V5M7J5"/>
<evidence type="ECO:0000259" key="1">
    <source>
        <dbReference type="Pfam" id="PF06071"/>
    </source>
</evidence>
<reference evidence="2" key="1">
    <citation type="submission" date="2017-02" db="EMBL/GenBank/DDBJ databases">
        <title>Delving into the versatile metabolic prowess of the omnipresent phylum Bacteroidetes.</title>
        <authorList>
            <person name="Nobu M.K."/>
            <person name="Mei R."/>
            <person name="Narihiro T."/>
            <person name="Kuroda K."/>
            <person name="Liu W.-T."/>
        </authorList>
    </citation>
    <scope>NUCLEOTIDE SEQUENCE</scope>
    <source>
        <strain evidence="2">ADurb.Bin417</strain>
    </source>
</reference>
<dbReference type="Pfam" id="PF06071">
    <property type="entry name" value="YchF-GTPase_C"/>
    <property type="match status" value="1"/>
</dbReference>
<gene>
    <name evidence="2" type="ORF">BWY73_01616</name>
</gene>
<accession>A0A1V5M7J5</accession>
<proteinExistence type="predicted"/>
<dbReference type="SUPFAM" id="SSF81271">
    <property type="entry name" value="TGS-like"/>
    <property type="match status" value="1"/>
</dbReference>
<dbReference type="InterPro" id="IPR013029">
    <property type="entry name" value="YchF_C"/>
</dbReference>
<dbReference type="Gene3D" id="3.10.20.30">
    <property type="match status" value="1"/>
</dbReference>
<dbReference type="InterPro" id="IPR012676">
    <property type="entry name" value="TGS-like"/>
</dbReference>
<dbReference type="Proteomes" id="UP000485484">
    <property type="component" value="Unassembled WGS sequence"/>
</dbReference>
<dbReference type="EMBL" id="MWAK01000455">
    <property type="protein sequence ID" value="OPZ88781.1"/>
    <property type="molecule type" value="Genomic_DNA"/>
</dbReference>
<comment type="caution">
    <text evidence="2">The sequence shown here is derived from an EMBL/GenBank/DDBJ whole genome shotgun (WGS) entry which is preliminary data.</text>
</comment>
<evidence type="ECO:0000313" key="2">
    <source>
        <dbReference type="EMBL" id="OPZ88781.1"/>
    </source>
</evidence>
<sequence length="43" mass="4825">MVNFTEFDRLGGYGACRQHGALRLEGKEYPVVDGDLLHIRCST</sequence>